<dbReference type="SUPFAM" id="SSF54637">
    <property type="entry name" value="Thioesterase/thiol ester dehydrase-isomerase"/>
    <property type="match status" value="1"/>
</dbReference>
<dbReference type="OrthoDB" id="9153186at2"/>
<name>A0A2I0R534_9FLAO</name>
<comment type="caution">
    <text evidence="1">The sequence shown here is derived from an EMBL/GenBank/DDBJ whole genome shotgun (WGS) entry which is preliminary data.</text>
</comment>
<dbReference type="EMBL" id="PJNI01000002">
    <property type="protein sequence ID" value="PKR81688.1"/>
    <property type="molecule type" value="Genomic_DNA"/>
</dbReference>
<organism evidence="1 2">
    <name type="scientific">Brumimicrobium salinarum</name>
    <dbReference type="NCBI Taxonomy" id="2058658"/>
    <lineage>
        <taxon>Bacteria</taxon>
        <taxon>Pseudomonadati</taxon>
        <taxon>Bacteroidota</taxon>
        <taxon>Flavobacteriia</taxon>
        <taxon>Flavobacteriales</taxon>
        <taxon>Crocinitomicaceae</taxon>
        <taxon>Brumimicrobium</taxon>
    </lineage>
</organism>
<dbReference type="Pfam" id="PF14539">
    <property type="entry name" value="DUF4442"/>
    <property type="match status" value="1"/>
</dbReference>
<evidence type="ECO:0000313" key="2">
    <source>
        <dbReference type="Proteomes" id="UP000236654"/>
    </source>
</evidence>
<protein>
    <submittedName>
        <fullName evidence="1">DUF4442 domain-containing protein</fullName>
    </submittedName>
</protein>
<gene>
    <name evidence="1" type="ORF">CW751_03950</name>
</gene>
<dbReference type="AlphaFoldDB" id="A0A2I0R534"/>
<reference evidence="1 2" key="1">
    <citation type="submission" date="2017-12" db="EMBL/GenBank/DDBJ databases">
        <title>The draft genome sequence of Brumimicrobium saltpan LHR20.</title>
        <authorList>
            <person name="Do Z.-J."/>
            <person name="Luo H.-R."/>
        </authorList>
    </citation>
    <scope>NUCLEOTIDE SEQUENCE [LARGE SCALE GENOMIC DNA]</scope>
    <source>
        <strain evidence="1 2">LHR20</strain>
    </source>
</reference>
<keyword evidence="2" id="KW-1185">Reference proteome</keyword>
<dbReference type="InterPro" id="IPR027961">
    <property type="entry name" value="DUF4442"/>
</dbReference>
<proteinExistence type="predicted"/>
<sequence length="158" mass="18097">MKKSKISLKKMRRLLWMMGVFKIPMIAYVRPKLMLLDENCSQVRIKLKRRTKNHLKSMYFGSLAVGADIAAGLHAFYFAEESGVKVSFAFKAVKAEFVKRATTDVYFNSDEGQLVKQVFDEAMETKERVNKWVKVEAKNTDGEVVATFDMEISVKVKS</sequence>
<evidence type="ECO:0000313" key="1">
    <source>
        <dbReference type="EMBL" id="PKR81688.1"/>
    </source>
</evidence>
<dbReference type="Gene3D" id="3.10.129.10">
    <property type="entry name" value="Hotdog Thioesterase"/>
    <property type="match status" value="1"/>
</dbReference>
<accession>A0A2I0R534</accession>
<dbReference type="Proteomes" id="UP000236654">
    <property type="component" value="Unassembled WGS sequence"/>
</dbReference>
<dbReference type="InterPro" id="IPR029069">
    <property type="entry name" value="HotDog_dom_sf"/>
</dbReference>